<keyword evidence="1" id="KW-0812">Transmembrane</keyword>
<protein>
    <submittedName>
        <fullName evidence="2">Uncharacterized protein</fullName>
    </submittedName>
</protein>
<keyword evidence="1" id="KW-0472">Membrane</keyword>
<name>A0ABX3T7E7_9MYCO</name>
<keyword evidence="3" id="KW-1185">Reference proteome</keyword>
<evidence type="ECO:0000256" key="1">
    <source>
        <dbReference type="SAM" id="Phobius"/>
    </source>
</evidence>
<sequence>MRRPSARTVELLVWNIIGYVLYAGLPPVGMYEVKFSSLFRMATDACSDTGCDASHHVWPAMLTVWLGVPIVLLSTLVVMIVQSFRGKVVVGWPLAGLVAFGIVFVVARDVVLH</sequence>
<reference evidence="2 3" key="1">
    <citation type="submission" date="2017-02" db="EMBL/GenBank/DDBJ databases">
        <title>The new phylogeny of genus Mycobacterium.</title>
        <authorList>
            <person name="Tortoli E."/>
            <person name="Trovato A."/>
            <person name="Cirillo D.M."/>
        </authorList>
    </citation>
    <scope>NUCLEOTIDE SEQUENCE [LARGE SCALE GENOMIC DNA]</scope>
    <source>
        <strain evidence="2 3">DSM 45145</strain>
    </source>
</reference>
<feature type="transmembrane region" description="Helical" evidence="1">
    <location>
        <begin position="62"/>
        <end position="81"/>
    </location>
</feature>
<organism evidence="2 3">
    <name type="scientific">Mycobacterium noviomagense</name>
    <dbReference type="NCBI Taxonomy" id="459858"/>
    <lineage>
        <taxon>Bacteria</taxon>
        <taxon>Bacillati</taxon>
        <taxon>Actinomycetota</taxon>
        <taxon>Actinomycetes</taxon>
        <taxon>Mycobacteriales</taxon>
        <taxon>Mycobacteriaceae</taxon>
        <taxon>Mycobacterium</taxon>
    </lineage>
</organism>
<proteinExistence type="predicted"/>
<gene>
    <name evidence="2" type="ORF">BST37_08220</name>
</gene>
<feature type="transmembrane region" description="Helical" evidence="1">
    <location>
        <begin position="88"/>
        <end position="107"/>
    </location>
</feature>
<dbReference type="Proteomes" id="UP000192374">
    <property type="component" value="Unassembled WGS sequence"/>
</dbReference>
<evidence type="ECO:0000313" key="3">
    <source>
        <dbReference type="Proteomes" id="UP000192374"/>
    </source>
</evidence>
<keyword evidence="1" id="KW-1133">Transmembrane helix</keyword>
<dbReference type="EMBL" id="MVIC01000010">
    <property type="protein sequence ID" value="ORB15927.1"/>
    <property type="molecule type" value="Genomic_DNA"/>
</dbReference>
<dbReference type="RefSeq" id="WP_083087250.1">
    <property type="nucleotide sequence ID" value="NZ_AP022583.1"/>
</dbReference>
<feature type="transmembrane region" description="Helical" evidence="1">
    <location>
        <begin position="12"/>
        <end position="31"/>
    </location>
</feature>
<evidence type="ECO:0000313" key="2">
    <source>
        <dbReference type="EMBL" id="ORB15927.1"/>
    </source>
</evidence>
<accession>A0ABX3T7E7</accession>
<comment type="caution">
    <text evidence="2">The sequence shown here is derived from an EMBL/GenBank/DDBJ whole genome shotgun (WGS) entry which is preliminary data.</text>
</comment>